<feature type="compositionally biased region" description="Polar residues" evidence="1">
    <location>
        <begin position="383"/>
        <end position="394"/>
    </location>
</feature>
<proteinExistence type="predicted"/>
<gene>
    <name evidence="2" type="ORF">GSLYS_00008914001</name>
</gene>
<feature type="compositionally biased region" description="Basic and acidic residues" evidence="1">
    <location>
        <begin position="347"/>
        <end position="361"/>
    </location>
</feature>
<evidence type="ECO:0000313" key="3">
    <source>
        <dbReference type="Proteomes" id="UP001497497"/>
    </source>
</evidence>
<reference evidence="2 3" key="1">
    <citation type="submission" date="2024-04" db="EMBL/GenBank/DDBJ databases">
        <authorList>
            <consortium name="Genoscope - CEA"/>
            <person name="William W."/>
        </authorList>
    </citation>
    <scope>NUCLEOTIDE SEQUENCE [LARGE SCALE GENOMIC DNA]</scope>
</reference>
<comment type="caution">
    <text evidence="2">The sequence shown here is derived from an EMBL/GenBank/DDBJ whole genome shotgun (WGS) entry which is preliminary data.</text>
</comment>
<dbReference type="AlphaFoldDB" id="A0AAV2HQX2"/>
<feature type="compositionally biased region" description="Polar residues" evidence="1">
    <location>
        <begin position="178"/>
        <end position="202"/>
    </location>
</feature>
<protein>
    <submittedName>
        <fullName evidence="2">Uncharacterized protein</fullName>
    </submittedName>
</protein>
<feature type="region of interest" description="Disordered" evidence="1">
    <location>
        <begin position="85"/>
        <end position="110"/>
    </location>
</feature>
<keyword evidence="3" id="KW-1185">Reference proteome</keyword>
<feature type="compositionally biased region" description="Basic and acidic residues" evidence="1">
    <location>
        <begin position="282"/>
        <end position="299"/>
    </location>
</feature>
<accession>A0AAV2HQX2</accession>
<feature type="compositionally biased region" description="Basic and acidic residues" evidence="1">
    <location>
        <begin position="85"/>
        <end position="97"/>
    </location>
</feature>
<evidence type="ECO:0000313" key="2">
    <source>
        <dbReference type="EMBL" id="CAL1534954.1"/>
    </source>
</evidence>
<feature type="non-terminal residue" evidence="2">
    <location>
        <position position="526"/>
    </location>
</feature>
<feature type="compositionally biased region" description="Polar residues" evidence="1">
    <location>
        <begin position="148"/>
        <end position="167"/>
    </location>
</feature>
<dbReference type="EMBL" id="CAXITT010000187">
    <property type="protein sequence ID" value="CAL1534954.1"/>
    <property type="molecule type" value="Genomic_DNA"/>
</dbReference>
<dbReference type="Proteomes" id="UP001497497">
    <property type="component" value="Unassembled WGS sequence"/>
</dbReference>
<name>A0AAV2HQX2_LYMST</name>
<sequence length="526" mass="57517">MFTEDTNNTLGGNVDISECIEMLCTEEEEIRACLKKLDDNKQTPRLFYTSTPKPTSSKQKLADHAFATKAAVPHASEPEITVLDDKGPARVGKKDSVAEGVPVGKDKPDDTAHISYAKNQVFSDPGTNLNNNINKPCEKLQEQVSTITSTTHNSTQDKSSTATNCRSAMSGEDGVEMPTTTNGSVNQLEQIGSKKSTDNGFSKSDGESIGVTDQQIPNITVSLPSCDGSNVDLAVVKEETTKDQEEAGEFHYSVIDTVVHVFDSDDEELFYTQSIFGSPHRVNKESHDKNSTETLREDPGGLSSSSPVDLDVGEDETMDSHSSDDQWDDDLYMAHTQVDYIQDDQEDTTKDGDTRDSEKPRSCSPVAEVDSPSWDLFNDETQIDPSSPEVTSSFPDRAFEMDTQPPADGVVYNMEKDFVEVTDCDNDDPYLAQTQADSVEVPKEDVSNTKKKMVEPFDIETQDDILPSFSVKISKNDVLSAKEVVVGPYDAATQNDSSSDDNLNLNEDVYGIATQHSSLSGDNVNV</sequence>
<evidence type="ECO:0000256" key="1">
    <source>
        <dbReference type="SAM" id="MobiDB-lite"/>
    </source>
</evidence>
<feature type="region of interest" description="Disordered" evidence="1">
    <location>
        <begin position="279"/>
        <end position="405"/>
    </location>
</feature>
<organism evidence="2 3">
    <name type="scientific">Lymnaea stagnalis</name>
    <name type="common">Great pond snail</name>
    <name type="synonym">Helix stagnalis</name>
    <dbReference type="NCBI Taxonomy" id="6523"/>
    <lineage>
        <taxon>Eukaryota</taxon>
        <taxon>Metazoa</taxon>
        <taxon>Spiralia</taxon>
        <taxon>Lophotrochozoa</taxon>
        <taxon>Mollusca</taxon>
        <taxon>Gastropoda</taxon>
        <taxon>Heterobranchia</taxon>
        <taxon>Euthyneura</taxon>
        <taxon>Panpulmonata</taxon>
        <taxon>Hygrophila</taxon>
        <taxon>Lymnaeoidea</taxon>
        <taxon>Lymnaeidae</taxon>
        <taxon>Lymnaea</taxon>
    </lineage>
</organism>
<feature type="region of interest" description="Disordered" evidence="1">
    <location>
        <begin position="148"/>
        <end position="213"/>
    </location>
</feature>